<organism evidence="1 2">
    <name type="scientific">Magnetospirillum molischianum DSM 120</name>
    <dbReference type="NCBI Taxonomy" id="1150626"/>
    <lineage>
        <taxon>Bacteria</taxon>
        <taxon>Pseudomonadati</taxon>
        <taxon>Pseudomonadota</taxon>
        <taxon>Alphaproteobacteria</taxon>
        <taxon>Rhodospirillales</taxon>
        <taxon>Rhodospirillaceae</taxon>
        <taxon>Magnetospirillum</taxon>
    </lineage>
</organism>
<reference evidence="1 2" key="1">
    <citation type="journal article" date="2012" name="J. Bacteriol.">
        <title>Draft Genome Sequence of the Purple Photosynthetic Bacterium Phaeospirillum molischianum DSM120, a Particularly Versatile Bacterium.</title>
        <authorList>
            <person name="Duquesne K."/>
            <person name="Prima V."/>
            <person name="Ji B."/>
            <person name="Rouy Z."/>
            <person name="Medigue C."/>
            <person name="Talla E."/>
            <person name="Sturgis J.N."/>
        </authorList>
    </citation>
    <scope>NUCLEOTIDE SEQUENCE [LARGE SCALE GENOMIC DNA]</scope>
    <source>
        <strain evidence="2">DSM120</strain>
    </source>
</reference>
<accession>H8FQ58</accession>
<dbReference type="STRING" id="1150626.PHAMO_210007"/>
<dbReference type="EMBL" id="CAHP01000014">
    <property type="protein sequence ID" value="CCG40496.1"/>
    <property type="molecule type" value="Genomic_DNA"/>
</dbReference>
<proteinExistence type="predicted"/>
<dbReference type="Proteomes" id="UP000004169">
    <property type="component" value="Unassembled WGS sequence"/>
</dbReference>
<comment type="caution">
    <text evidence="1">The sequence shown here is derived from an EMBL/GenBank/DDBJ whole genome shotgun (WGS) entry which is preliminary data.</text>
</comment>
<sequence length="116" mass="12385">MSGHGNKKPTVAATIGFETYMLGTKQSQALISTFWPRLALFEAVADASLDFDAEDSVASLSLSPSRAAGLACWGGAEGGGAEPLGIELTDIFCVSLRLVSHYAQWPIRRLPQVEMQ</sequence>
<evidence type="ECO:0000313" key="2">
    <source>
        <dbReference type="Proteomes" id="UP000004169"/>
    </source>
</evidence>
<name>H8FQ58_MAGML</name>
<keyword evidence="2" id="KW-1185">Reference proteome</keyword>
<evidence type="ECO:0000313" key="1">
    <source>
        <dbReference type="EMBL" id="CCG40496.1"/>
    </source>
</evidence>
<protein>
    <submittedName>
        <fullName evidence="1">Uncharacterized protein</fullName>
    </submittedName>
</protein>
<dbReference type="AlphaFoldDB" id="H8FQ58"/>
<gene>
    <name evidence="1" type="ORF">PHAMO_210007</name>
</gene>